<feature type="coiled-coil region" evidence="1">
    <location>
        <begin position="265"/>
        <end position="292"/>
    </location>
</feature>
<dbReference type="eggNOG" id="ENOG502S0V0">
    <property type="taxonomic scope" value="Eukaryota"/>
</dbReference>
<protein>
    <submittedName>
        <fullName evidence="3">Uncharacterized protein</fullName>
    </submittedName>
</protein>
<organism evidence="3 4">
    <name type="scientific">Ajellomyces capsulatus (strain H143)</name>
    <name type="common">Darling's disease fungus</name>
    <name type="synonym">Histoplasma capsulatum</name>
    <dbReference type="NCBI Taxonomy" id="544712"/>
    <lineage>
        <taxon>Eukaryota</taxon>
        <taxon>Fungi</taxon>
        <taxon>Dikarya</taxon>
        <taxon>Ascomycota</taxon>
        <taxon>Pezizomycotina</taxon>
        <taxon>Eurotiomycetes</taxon>
        <taxon>Eurotiomycetidae</taxon>
        <taxon>Onygenales</taxon>
        <taxon>Ajellomycetaceae</taxon>
        <taxon>Histoplasma</taxon>
    </lineage>
</organism>
<name>C6H3P8_AJECH</name>
<feature type="compositionally biased region" description="Basic residues" evidence="2">
    <location>
        <begin position="355"/>
        <end position="364"/>
    </location>
</feature>
<feature type="region of interest" description="Disordered" evidence="2">
    <location>
        <begin position="760"/>
        <end position="796"/>
    </location>
</feature>
<feature type="coiled-coil region" evidence="1">
    <location>
        <begin position="143"/>
        <end position="223"/>
    </location>
</feature>
<feature type="compositionally biased region" description="Polar residues" evidence="2">
    <location>
        <begin position="532"/>
        <end position="549"/>
    </location>
</feature>
<feature type="compositionally biased region" description="Low complexity" evidence="2">
    <location>
        <begin position="726"/>
        <end position="745"/>
    </location>
</feature>
<feature type="region of interest" description="Disordered" evidence="2">
    <location>
        <begin position="665"/>
        <end position="684"/>
    </location>
</feature>
<keyword evidence="1" id="KW-0175">Coiled coil</keyword>
<proteinExistence type="predicted"/>
<feature type="region of interest" description="Disordered" evidence="2">
    <location>
        <begin position="531"/>
        <end position="567"/>
    </location>
</feature>
<evidence type="ECO:0000313" key="4">
    <source>
        <dbReference type="Proteomes" id="UP000002624"/>
    </source>
</evidence>
<dbReference type="HOGENOM" id="CLU_008442_1_0_1"/>
<dbReference type="VEuPathDB" id="FungiDB:HCDG_00059"/>
<dbReference type="Proteomes" id="UP000002624">
    <property type="component" value="Unassembled WGS sequence"/>
</dbReference>
<sequence>MDHIFPSLHDAGPLRTSPRLHHSTALKCCCGSSQCAYLQHSTAVLADLEKDVETAAQLGQALLQRHESYMTDAERDRGKLILEMELLERDKCRAQTENARIVQENRELLGQLEDMNNLVVESDAQIKTLTDTLESTQLQVKRLSISASRVAQLESQIVAMEREQEELQAKFIVTKEDEKSAVQRWRQAECNLRNLQDQLERIEKETREEQEKHVELLARMERRRNVERELDSAAGRLKGAAAASSLGQNKPGVVSNFVRDILQDNANLQMGIVELREMLQNSNEEVQNLREQVLLHQPLTPEPNEPQPRQRGLPLSVELDAKYSPVASQEFHVHHHYHSPVPTVSQRKEKVQLPIHRRQRRKRPMISSPLLESPSRFSSRMSPVSPRPHASNSSTSTILSQTSVSIPPSSNNRNWSTPPFAYAVAGSMSSSMPSSPQSAYRTSSIFDRVDHGFESSRPTSPESIGFASPSVRPYNHRKGSFDVPFRSISGPPEVQDTSVAPPGDKVQGLGGNFSADESSPYFEAPILEESEASAQEVTNEDATQSQLSTCPAEPEHEHEPEPELSPQLRYRTIKRASSHDSLLSISGMDIHTLRSRPSQMLSPYAAFPIRTPSRITSAGTDVSFTPPIISRTNIIVPTVSLSNGDKGSDSRSLLSLVAAAAAADPNATPTGSLPNNTSPIHHPDDIFASRQATSFSKKIGGWVFGRWGMTPIASTADSHSPRSSRRSSLASSSRPPRPPSISAVSSVSTSVSASFGFSSTTASTTMTRPTGVNQKGPIPGLRPPAKAPTAIQPQGIDEELLQATLLE</sequence>
<dbReference type="OMA" id="KIVGHFV"/>
<feature type="compositionally biased region" description="Polar residues" evidence="2">
    <location>
        <begin position="390"/>
        <end position="413"/>
    </location>
</feature>
<evidence type="ECO:0000256" key="1">
    <source>
        <dbReference type="SAM" id="Coils"/>
    </source>
</evidence>
<feature type="compositionally biased region" description="Low complexity" evidence="2">
    <location>
        <begin position="760"/>
        <end position="769"/>
    </location>
</feature>
<dbReference type="EMBL" id="GG692419">
    <property type="protein sequence ID" value="EER44480.1"/>
    <property type="molecule type" value="Genomic_DNA"/>
</dbReference>
<feature type="region of interest" description="Disordered" evidence="2">
    <location>
        <begin position="485"/>
        <end position="518"/>
    </location>
</feature>
<gene>
    <name evidence="3" type="ORF">HCDG_00059</name>
</gene>
<feature type="region of interest" description="Disordered" evidence="2">
    <location>
        <begin position="337"/>
        <end position="413"/>
    </location>
</feature>
<accession>C6H3P8</accession>
<dbReference type="AlphaFoldDB" id="C6H3P8"/>
<evidence type="ECO:0000256" key="2">
    <source>
        <dbReference type="SAM" id="MobiDB-lite"/>
    </source>
</evidence>
<feature type="region of interest" description="Disordered" evidence="2">
    <location>
        <begin position="713"/>
        <end position="745"/>
    </location>
</feature>
<feature type="coiled-coil region" evidence="1">
    <location>
        <begin position="70"/>
        <end position="118"/>
    </location>
</feature>
<dbReference type="STRING" id="544712.C6H3P8"/>
<dbReference type="OrthoDB" id="4088568at2759"/>
<reference evidence="4" key="1">
    <citation type="submission" date="2009-05" db="EMBL/GenBank/DDBJ databases">
        <title>The genome sequence of Ajellomyces capsulatus strain H143.</title>
        <authorList>
            <person name="Champion M."/>
            <person name="Cuomo C.A."/>
            <person name="Ma L.-J."/>
            <person name="Henn M.R."/>
            <person name="Sil A."/>
            <person name="Goldman B."/>
            <person name="Young S.K."/>
            <person name="Kodira C.D."/>
            <person name="Zeng Q."/>
            <person name="Koehrsen M."/>
            <person name="Alvarado L."/>
            <person name="Berlin A.M."/>
            <person name="Borenstein D."/>
            <person name="Chen Z."/>
            <person name="Engels R."/>
            <person name="Freedman E."/>
            <person name="Gellesch M."/>
            <person name="Goldberg J."/>
            <person name="Griggs A."/>
            <person name="Gujja S."/>
            <person name="Heiman D.I."/>
            <person name="Hepburn T.A."/>
            <person name="Howarth C."/>
            <person name="Jen D."/>
            <person name="Larson L."/>
            <person name="Lewis B."/>
            <person name="Mehta T."/>
            <person name="Park D."/>
            <person name="Pearson M."/>
            <person name="Roberts A."/>
            <person name="Saif S."/>
            <person name="Shea T.D."/>
            <person name="Shenoy N."/>
            <person name="Sisk P."/>
            <person name="Stolte C."/>
            <person name="Sykes S."/>
            <person name="Walk T."/>
            <person name="White J."/>
            <person name="Yandava C."/>
            <person name="Klein B."/>
            <person name="McEwen J.G."/>
            <person name="Puccia R."/>
            <person name="Goldman G.H."/>
            <person name="Felipe M.S."/>
            <person name="Nino-Vega G."/>
            <person name="San-Blas G."/>
            <person name="Taylor J.W."/>
            <person name="Mendoza L."/>
            <person name="Galagan J.E."/>
            <person name="Nusbaum C."/>
            <person name="Birren B.W."/>
        </authorList>
    </citation>
    <scope>NUCLEOTIDE SEQUENCE [LARGE SCALE GENOMIC DNA]</scope>
    <source>
        <strain evidence="4">H143</strain>
    </source>
</reference>
<evidence type="ECO:0000313" key="3">
    <source>
        <dbReference type="EMBL" id="EER44480.1"/>
    </source>
</evidence>
<feature type="compositionally biased region" description="Polar residues" evidence="2">
    <location>
        <begin position="667"/>
        <end position="679"/>
    </location>
</feature>